<evidence type="ECO:0000256" key="1">
    <source>
        <dbReference type="SAM" id="MobiDB-lite"/>
    </source>
</evidence>
<dbReference type="EMBL" id="ML770015">
    <property type="protein sequence ID" value="KAE9385206.1"/>
    <property type="molecule type" value="Genomic_DNA"/>
</dbReference>
<proteinExistence type="predicted"/>
<protein>
    <submittedName>
        <fullName evidence="2">Uncharacterized protein</fullName>
    </submittedName>
</protein>
<gene>
    <name evidence="2" type="ORF">BT96DRAFT_1007267</name>
</gene>
<sequence>MPIFSHQTAHSGIERSKTTMAKSSYRHILSQLGTDLRCWEGEPVQIGAGFLNMMGIDISFSEEIPCGTPEQYYGGLFIGNHKPNVEPYIASCDATFEIFSYNSHQNPYYGGRRKPEDYWKPFTSPTFTDGSIGKTDPTLMPQFYDRHFPSLPFNTKTSMRFDNRKVVTCLPTVSPKNGTLTPSFLGALKFVHSWESLLPSIEEICDLGTLMLFSTYVPKMAAIQRRFKIAESWTTMSDVLIQKQVDTGWHLSVTRCKMQDEHFMGIWGNGMDLQMLKWYLYIAQVPVFWLHWQVPDSNEELPSDIPKFMNLIEGTAMSSYLADAQNLKIMNAAGDLAFFQTKFLDESIVKCRNLPEININTRSFPSPEPPLIVSDPVPATNTPKTGLMDLSRYMSALELGVKRIVLEINDEDEDDEIEIVSGPVKKTRKVEEEEEERKAKEEEEQKVKEEETEVHFSGLELEDAVDCSGTALITSVNGDAIQVVAELEDLCLTLLETVEDHASDGAMDLTSLINAGMDKGVVGQQPDQILRTAPSLGRISTSVNEGGFAKQQSVDQMVSQLSNTSVSLTTATVESVTLKRPGESQSFENPKHPRFDPGLNPNNHPSHPPLKFTVSKHPTAFLVVKGRNEQNIFSFIQFVEQYTPVSKFRPVPPTMRKRRKNIFLTPETYKNEVEKSASDANWCVVTTQPPPPRHQTTLRHRARRKITAKKQEWGDDVDREGVKNNVRRRQYRRQHQEQSNGRSDYHRSGKEKKWERRGPSHAGEGSRARDPYAIGQSFWNGQ</sequence>
<keyword evidence="3" id="KW-1185">Reference proteome</keyword>
<feature type="region of interest" description="Disordered" evidence="1">
    <location>
        <begin position="426"/>
        <end position="455"/>
    </location>
</feature>
<feature type="compositionally biased region" description="Basic and acidic residues" evidence="1">
    <location>
        <begin position="743"/>
        <end position="770"/>
    </location>
</feature>
<name>A0A6A4GI37_9AGAR</name>
<reference evidence="2" key="1">
    <citation type="journal article" date="2019" name="Environ. Microbiol.">
        <title>Fungal ecological strategies reflected in gene transcription - a case study of two litter decomposers.</title>
        <authorList>
            <person name="Barbi F."/>
            <person name="Kohler A."/>
            <person name="Barry K."/>
            <person name="Baskaran P."/>
            <person name="Daum C."/>
            <person name="Fauchery L."/>
            <person name="Ihrmark K."/>
            <person name="Kuo A."/>
            <person name="LaButti K."/>
            <person name="Lipzen A."/>
            <person name="Morin E."/>
            <person name="Grigoriev I.V."/>
            <person name="Henrissat B."/>
            <person name="Lindahl B."/>
            <person name="Martin F."/>
        </authorList>
    </citation>
    <scope>NUCLEOTIDE SEQUENCE</scope>
    <source>
        <strain evidence="2">JB14</strain>
    </source>
</reference>
<evidence type="ECO:0000313" key="2">
    <source>
        <dbReference type="EMBL" id="KAE9385206.1"/>
    </source>
</evidence>
<accession>A0A6A4GI37</accession>
<feature type="compositionally biased region" description="Basic and acidic residues" evidence="1">
    <location>
        <begin position="436"/>
        <end position="449"/>
    </location>
</feature>
<dbReference type="OrthoDB" id="3066419at2759"/>
<feature type="region of interest" description="Disordered" evidence="1">
    <location>
        <begin position="687"/>
        <end position="782"/>
    </location>
</feature>
<evidence type="ECO:0000313" key="3">
    <source>
        <dbReference type="Proteomes" id="UP000799118"/>
    </source>
</evidence>
<dbReference type="AlphaFoldDB" id="A0A6A4GI37"/>
<feature type="compositionally biased region" description="Basic residues" evidence="1">
    <location>
        <begin position="696"/>
        <end position="708"/>
    </location>
</feature>
<dbReference type="Proteomes" id="UP000799118">
    <property type="component" value="Unassembled WGS sequence"/>
</dbReference>
<organism evidence="2 3">
    <name type="scientific">Gymnopus androsaceus JB14</name>
    <dbReference type="NCBI Taxonomy" id="1447944"/>
    <lineage>
        <taxon>Eukaryota</taxon>
        <taxon>Fungi</taxon>
        <taxon>Dikarya</taxon>
        <taxon>Basidiomycota</taxon>
        <taxon>Agaricomycotina</taxon>
        <taxon>Agaricomycetes</taxon>
        <taxon>Agaricomycetidae</taxon>
        <taxon>Agaricales</taxon>
        <taxon>Marasmiineae</taxon>
        <taxon>Omphalotaceae</taxon>
        <taxon>Gymnopus</taxon>
    </lineage>
</organism>